<dbReference type="OrthoDB" id="10030726at2759"/>
<evidence type="ECO:0000313" key="2">
    <source>
        <dbReference type="Proteomes" id="UP000792457"/>
    </source>
</evidence>
<reference evidence="1" key="2">
    <citation type="submission" date="2017-10" db="EMBL/GenBank/DDBJ databases">
        <title>Ladona fulva Genome sequencing and assembly.</title>
        <authorList>
            <person name="Murali S."/>
            <person name="Richards S."/>
            <person name="Bandaranaike D."/>
            <person name="Bellair M."/>
            <person name="Blankenburg K."/>
            <person name="Chao H."/>
            <person name="Dinh H."/>
            <person name="Doddapaneni H."/>
            <person name="Dugan-Rocha S."/>
            <person name="Elkadiri S."/>
            <person name="Gnanaolivu R."/>
            <person name="Hernandez B."/>
            <person name="Skinner E."/>
            <person name="Javaid M."/>
            <person name="Lee S."/>
            <person name="Li M."/>
            <person name="Ming W."/>
            <person name="Munidasa M."/>
            <person name="Muniz J."/>
            <person name="Nguyen L."/>
            <person name="Hughes D."/>
            <person name="Osuji N."/>
            <person name="Pu L.-L."/>
            <person name="Puazo M."/>
            <person name="Qu C."/>
            <person name="Quiroz J."/>
            <person name="Raj R."/>
            <person name="Weissenberger G."/>
            <person name="Xin Y."/>
            <person name="Zou X."/>
            <person name="Han Y."/>
            <person name="Worley K."/>
            <person name="Muzny D."/>
            <person name="Gibbs R."/>
        </authorList>
    </citation>
    <scope>NUCLEOTIDE SEQUENCE</scope>
    <source>
        <strain evidence="1">Sampled in the wild</strain>
    </source>
</reference>
<comment type="caution">
    <text evidence="1">The sequence shown here is derived from an EMBL/GenBank/DDBJ whole genome shotgun (WGS) entry which is preliminary data.</text>
</comment>
<sequence length="255" mass="29029">MEETKDPDIFEFEDDEVLKQFAAQTDEMAAQRKEFMAKISVQKEANAWSSHENAVALTVALWGGALDVLQVLSAEDTGDYEELLRQLEMLFGQTHLGKVYQSQMTNRRQKSSETLQKLETDVARDFEGSKEDWDNQVATENHHKRERAAVQGEAMVSMMLGRVNFDYLVTIAEIEDVILGMDIMRSHEFQLDLGQGQTPAKVLLGRELKLPCDLVFGTRLDEDVVGEDYISRMQKKMDDIHEQVCYQLNIASEAS</sequence>
<dbReference type="Proteomes" id="UP000792457">
    <property type="component" value="Unassembled WGS sequence"/>
</dbReference>
<reference evidence="1" key="1">
    <citation type="submission" date="2013-04" db="EMBL/GenBank/DDBJ databases">
        <authorList>
            <person name="Qu J."/>
            <person name="Murali S.C."/>
            <person name="Bandaranaike D."/>
            <person name="Bellair M."/>
            <person name="Blankenburg K."/>
            <person name="Chao H."/>
            <person name="Dinh H."/>
            <person name="Doddapaneni H."/>
            <person name="Downs B."/>
            <person name="Dugan-Rocha S."/>
            <person name="Elkadiri S."/>
            <person name="Gnanaolivu R.D."/>
            <person name="Hernandez B."/>
            <person name="Javaid M."/>
            <person name="Jayaseelan J.C."/>
            <person name="Lee S."/>
            <person name="Li M."/>
            <person name="Ming W."/>
            <person name="Munidasa M."/>
            <person name="Muniz J."/>
            <person name="Nguyen L."/>
            <person name="Ongeri F."/>
            <person name="Osuji N."/>
            <person name="Pu L.-L."/>
            <person name="Puazo M."/>
            <person name="Qu C."/>
            <person name="Quiroz J."/>
            <person name="Raj R."/>
            <person name="Weissenberger G."/>
            <person name="Xin Y."/>
            <person name="Zou X."/>
            <person name="Han Y."/>
            <person name="Richards S."/>
            <person name="Worley K."/>
            <person name="Muzny D."/>
            <person name="Gibbs R."/>
        </authorList>
    </citation>
    <scope>NUCLEOTIDE SEQUENCE</scope>
    <source>
        <strain evidence="1">Sampled in the wild</strain>
    </source>
</reference>
<evidence type="ECO:0000313" key="1">
    <source>
        <dbReference type="EMBL" id="KAG8239312.1"/>
    </source>
</evidence>
<organism evidence="1 2">
    <name type="scientific">Ladona fulva</name>
    <name type="common">Scarce chaser dragonfly</name>
    <name type="synonym">Libellula fulva</name>
    <dbReference type="NCBI Taxonomy" id="123851"/>
    <lineage>
        <taxon>Eukaryota</taxon>
        <taxon>Metazoa</taxon>
        <taxon>Ecdysozoa</taxon>
        <taxon>Arthropoda</taxon>
        <taxon>Hexapoda</taxon>
        <taxon>Insecta</taxon>
        <taxon>Pterygota</taxon>
        <taxon>Palaeoptera</taxon>
        <taxon>Odonata</taxon>
        <taxon>Epiprocta</taxon>
        <taxon>Anisoptera</taxon>
        <taxon>Libelluloidea</taxon>
        <taxon>Libellulidae</taxon>
        <taxon>Ladona</taxon>
    </lineage>
</organism>
<keyword evidence="2" id="KW-1185">Reference proteome</keyword>
<name>A0A8K0KQD5_LADFU</name>
<protein>
    <submittedName>
        <fullName evidence="1">Uncharacterized protein</fullName>
    </submittedName>
</protein>
<proteinExistence type="predicted"/>
<dbReference type="PANTHER" id="PTHR45823:SF1">
    <property type="entry name" value="T-SNARE COILED-COIL HOMOLOGY DOMAIN-CONTAINING PROTEIN"/>
    <property type="match status" value="1"/>
</dbReference>
<dbReference type="AlphaFoldDB" id="A0A8K0KQD5"/>
<accession>A0A8K0KQD5</accession>
<gene>
    <name evidence="1" type="ORF">J437_LFUL015088</name>
</gene>
<dbReference type="PANTHER" id="PTHR45823">
    <property type="entry name" value="T-SNARE COILED-COIL HOMOLOGY DOMAIN-CONTAINING PROTEIN"/>
    <property type="match status" value="1"/>
</dbReference>
<dbReference type="EMBL" id="KZ309589">
    <property type="protein sequence ID" value="KAG8239312.1"/>
    <property type="molecule type" value="Genomic_DNA"/>
</dbReference>